<sequence>MNCPLCGNTNALEDLSFGGGLRIYCEPCGGFYRISTTLNALADGKTYDTERTRARLKKKRETDKLEDQEPALGAEDKDLLVEPN</sequence>
<feature type="compositionally biased region" description="Basic and acidic residues" evidence="1">
    <location>
        <begin position="74"/>
        <end position="84"/>
    </location>
</feature>
<name>A0A0J6GX08_9PSED</name>
<reference evidence="4" key="1">
    <citation type="submission" date="2016-10" db="EMBL/GenBank/DDBJ databases">
        <authorList>
            <person name="Varghese N."/>
            <person name="Submissions S."/>
        </authorList>
    </citation>
    <scope>NUCLEOTIDE SEQUENCE [LARGE SCALE GENOMIC DNA]</scope>
    <source>
        <strain evidence="4">BS3782</strain>
    </source>
</reference>
<feature type="region of interest" description="Disordered" evidence="1">
    <location>
        <begin position="51"/>
        <end position="84"/>
    </location>
</feature>
<organism evidence="3 4">
    <name type="scientific">Pseudomonas lini</name>
    <dbReference type="NCBI Taxonomy" id="163011"/>
    <lineage>
        <taxon>Bacteria</taxon>
        <taxon>Pseudomonadati</taxon>
        <taxon>Pseudomonadota</taxon>
        <taxon>Gammaproteobacteria</taxon>
        <taxon>Pseudomonadales</taxon>
        <taxon>Pseudomonadaceae</taxon>
        <taxon>Pseudomonas</taxon>
    </lineage>
</organism>
<evidence type="ECO:0000256" key="1">
    <source>
        <dbReference type="SAM" id="MobiDB-lite"/>
    </source>
</evidence>
<evidence type="ECO:0000313" key="3">
    <source>
        <dbReference type="EMBL" id="SDT18068.1"/>
    </source>
</evidence>
<reference evidence="3" key="2">
    <citation type="submission" date="2016-10" db="EMBL/GenBank/DDBJ databases">
        <authorList>
            <person name="de Groot N.N."/>
        </authorList>
    </citation>
    <scope>NUCLEOTIDE SEQUENCE [LARGE SCALE GENOMIC DNA]</scope>
    <source>
        <strain evidence="3">BS3782</strain>
    </source>
</reference>
<dbReference type="EMBL" id="VZPO01000011">
    <property type="protein sequence ID" value="KAB0500651.1"/>
    <property type="molecule type" value="Genomic_DNA"/>
</dbReference>
<dbReference type="Proteomes" id="UP000182814">
    <property type="component" value="Chromosome I"/>
</dbReference>
<dbReference type="EMBL" id="LT629746">
    <property type="protein sequence ID" value="SDT18068.1"/>
    <property type="molecule type" value="Genomic_DNA"/>
</dbReference>
<evidence type="ECO:0000313" key="4">
    <source>
        <dbReference type="Proteomes" id="UP000182814"/>
    </source>
</evidence>
<dbReference type="RefSeq" id="WP_048396974.1">
    <property type="nucleotide sequence ID" value="NZ_JYLB01000010.1"/>
</dbReference>
<accession>A0A0J6GX08</accession>
<dbReference type="PATRIC" id="fig|163011.3.peg.14"/>
<dbReference type="AlphaFoldDB" id="A0A0J6GX08"/>
<evidence type="ECO:0000313" key="2">
    <source>
        <dbReference type="EMBL" id="KAB0500651.1"/>
    </source>
</evidence>
<gene>
    <name evidence="2" type="ORF">F7R14_25390</name>
    <name evidence="3" type="ORF">SAMN04490191_3414</name>
</gene>
<protein>
    <submittedName>
        <fullName evidence="3">Uncharacterized protein</fullName>
    </submittedName>
</protein>
<keyword evidence="4" id="KW-1185">Reference proteome</keyword>
<reference evidence="2 5" key="3">
    <citation type="submission" date="2019-09" db="EMBL/GenBank/DDBJ databases">
        <title>Draft genome sequences of 48 bacterial type strains from the CCUG.</title>
        <authorList>
            <person name="Tunovic T."/>
            <person name="Pineiro-Iglesias B."/>
            <person name="Unosson C."/>
            <person name="Inganas E."/>
            <person name="Ohlen M."/>
            <person name="Cardew S."/>
            <person name="Jensie-Markopoulos S."/>
            <person name="Salva-Serra F."/>
            <person name="Jaen-Luchoro D."/>
            <person name="Karlsson R."/>
            <person name="Svensson-Stadler L."/>
            <person name="Chun J."/>
            <person name="Moore E."/>
        </authorList>
    </citation>
    <scope>NUCLEOTIDE SEQUENCE [LARGE SCALE GENOMIC DNA]</scope>
    <source>
        <strain evidence="2 5">CCUG 51522</strain>
    </source>
</reference>
<proteinExistence type="predicted"/>
<evidence type="ECO:0000313" key="5">
    <source>
        <dbReference type="Proteomes" id="UP000434925"/>
    </source>
</evidence>
<dbReference type="Proteomes" id="UP000434925">
    <property type="component" value="Unassembled WGS sequence"/>
</dbReference>